<proteinExistence type="predicted"/>
<dbReference type="EMBL" id="CAUYUJ010015016">
    <property type="protein sequence ID" value="CAK0848867.1"/>
    <property type="molecule type" value="Genomic_DNA"/>
</dbReference>
<evidence type="ECO:0000313" key="2">
    <source>
        <dbReference type="EMBL" id="CAK0848867.1"/>
    </source>
</evidence>
<reference evidence="2" key="1">
    <citation type="submission" date="2023-10" db="EMBL/GenBank/DDBJ databases">
        <authorList>
            <person name="Chen Y."/>
            <person name="Shah S."/>
            <person name="Dougan E. K."/>
            <person name="Thang M."/>
            <person name="Chan C."/>
        </authorList>
    </citation>
    <scope>NUCLEOTIDE SEQUENCE [LARGE SCALE GENOMIC DNA]</scope>
</reference>
<dbReference type="Proteomes" id="UP001189429">
    <property type="component" value="Unassembled WGS sequence"/>
</dbReference>
<protein>
    <submittedName>
        <fullName evidence="2">Uncharacterized protein</fullName>
    </submittedName>
</protein>
<accession>A0ABN9TSW4</accession>
<organism evidence="2 3">
    <name type="scientific">Prorocentrum cordatum</name>
    <dbReference type="NCBI Taxonomy" id="2364126"/>
    <lineage>
        <taxon>Eukaryota</taxon>
        <taxon>Sar</taxon>
        <taxon>Alveolata</taxon>
        <taxon>Dinophyceae</taxon>
        <taxon>Prorocentrales</taxon>
        <taxon>Prorocentraceae</taxon>
        <taxon>Prorocentrum</taxon>
    </lineage>
</organism>
<evidence type="ECO:0000313" key="3">
    <source>
        <dbReference type="Proteomes" id="UP001189429"/>
    </source>
</evidence>
<sequence length="859" mass="97233">MSSLGAPTVRGNEDDKIEDIMSDGDTDPGDVSAVIAQPAPVPEGLENGMETRLFRALTSDFRSTLAQSVLPLEKEVKKVANKVKNTDNIVAATKTDLVNLTARVTVIEGLELTNDLKQILTDCHITGVKKVFPVGSYADRVNIEFETSQKMRDCLVAMKGKKFASTFAHENRPRDARDPAKRQLWHTIDKYPEELTCQNRATHAKDLLKTAISKKWQILSEPELMQMIDASRDMGSAVLLRKFLPADVFPRNPLKIPMRNFPTYNLKVMPEAQEWLRSQGVEIDMSQHMDEINALRQTNNTAELTAAIEMGLWLLGQHLPTGFFVPSLGSFTALMGRIASTCGEKIPAGPPNVPKDHPLSYRTQQYLQARNTEQGPTLRQAMSLQLAPLMRQFAFLKQYIRAAYFVQHRKVDRFRGQNKVQALKVTLLAKFYGACRAKDFRPIALLSCVIKLYSMCLSELIELDQMPLSKLSFAFRKSYQVHEIVATNRLLIERAVEFREPLFLGMLRAMWTEWHRILRQRFACTVLLSDCFWLTTAKDSAATLRLEEGLAPRLGRSEGFRQLGAWITLDSCASSAVSRGITGAWTAFSTHRGILCSKRSPISKRLGLLDTIVRQASFFCFGSLNFTRAHLSRIRAVLYRMIRHMLGIRKPDEESMADYMRRVYRKIHELMMNAKTMPWDQYVLTLGHRWAGHVARMKVYEPDRIVYKALGYKDYRYLKHLEGRLEKFQMDGKPKVALSSQDMAKIESGALWTSVSEEEGVGKGIGIQDIAAPPDVIFGQIADLRGYVGKVPTLRSLSVYSKATAGGPRSPEVVEKASYLVRLLPGYSLEYYVEHIAAQSKNTLMFFLDYSRYSDIDRI</sequence>
<name>A0ABN9TSW4_9DINO</name>
<feature type="region of interest" description="Disordered" evidence="1">
    <location>
        <begin position="1"/>
        <end position="29"/>
    </location>
</feature>
<evidence type="ECO:0000256" key="1">
    <source>
        <dbReference type="SAM" id="MobiDB-lite"/>
    </source>
</evidence>
<feature type="compositionally biased region" description="Acidic residues" evidence="1">
    <location>
        <begin position="15"/>
        <end position="28"/>
    </location>
</feature>
<gene>
    <name evidence="2" type="ORF">PCOR1329_LOCUS41706</name>
</gene>
<keyword evidence="3" id="KW-1185">Reference proteome</keyword>
<comment type="caution">
    <text evidence="2">The sequence shown here is derived from an EMBL/GenBank/DDBJ whole genome shotgun (WGS) entry which is preliminary data.</text>
</comment>